<dbReference type="EMBL" id="JACGCM010001064">
    <property type="protein sequence ID" value="KAF6162007.1"/>
    <property type="molecule type" value="Genomic_DNA"/>
</dbReference>
<dbReference type="Proteomes" id="UP000541444">
    <property type="component" value="Unassembled WGS sequence"/>
</dbReference>
<protein>
    <submittedName>
        <fullName evidence="1">Uncharacterized protein</fullName>
    </submittedName>
</protein>
<proteinExistence type="predicted"/>
<keyword evidence="2" id="KW-1185">Reference proteome</keyword>
<feature type="non-terminal residue" evidence="1">
    <location>
        <position position="1"/>
    </location>
</feature>
<organism evidence="1 2">
    <name type="scientific">Kingdonia uniflora</name>
    <dbReference type="NCBI Taxonomy" id="39325"/>
    <lineage>
        <taxon>Eukaryota</taxon>
        <taxon>Viridiplantae</taxon>
        <taxon>Streptophyta</taxon>
        <taxon>Embryophyta</taxon>
        <taxon>Tracheophyta</taxon>
        <taxon>Spermatophyta</taxon>
        <taxon>Magnoliopsida</taxon>
        <taxon>Ranunculales</taxon>
        <taxon>Circaeasteraceae</taxon>
        <taxon>Kingdonia</taxon>
    </lineage>
</organism>
<sequence length="62" mass="6764">MGFPSRNPTIGNPNLIGAKKLDFAAFLSLAALKVEFYQIEELFLLSALTLKTHKGNSIDSPN</sequence>
<reference evidence="1 2" key="1">
    <citation type="journal article" date="2020" name="IScience">
        <title>Genome Sequencing of the Endangered Kingdonia uniflora (Circaeasteraceae, Ranunculales) Reveals Potential Mechanisms of Evolutionary Specialization.</title>
        <authorList>
            <person name="Sun Y."/>
            <person name="Deng T."/>
            <person name="Zhang A."/>
            <person name="Moore M.J."/>
            <person name="Landis J.B."/>
            <person name="Lin N."/>
            <person name="Zhang H."/>
            <person name="Zhang X."/>
            <person name="Huang J."/>
            <person name="Zhang X."/>
            <person name="Sun H."/>
            <person name="Wang H."/>
        </authorList>
    </citation>
    <scope>NUCLEOTIDE SEQUENCE [LARGE SCALE GENOMIC DNA]</scope>
    <source>
        <strain evidence="1">TB1705</strain>
        <tissue evidence="1">Leaf</tissue>
    </source>
</reference>
<comment type="caution">
    <text evidence="1">The sequence shown here is derived from an EMBL/GenBank/DDBJ whole genome shotgun (WGS) entry which is preliminary data.</text>
</comment>
<accession>A0A7J7N4F4</accession>
<dbReference type="AlphaFoldDB" id="A0A7J7N4F4"/>
<name>A0A7J7N4F4_9MAGN</name>
<evidence type="ECO:0000313" key="1">
    <source>
        <dbReference type="EMBL" id="KAF6162007.1"/>
    </source>
</evidence>
<evidence type="ECO:0000313" key="2">
    <source>
        <dbReference type="Proteomes" id="UP000541444"/>
    </source>
</evidence>
<gene>
    <name evidence="1" type="ORF">GIB67_021928</name>
</gene>